<dbReference type="STRING" id="1776334.APZ16_06030"/>
<dbReference type="CDD" id="cd08962">
    <property type="entry name" value="GatD"/>
    <property type="match status" value="1"/>
</dbReference>
<dbReference type="GO" id="GO:0006450">
    <property type="term" value="P:regulation of translational fidelity"/>
    <property type="evidence" value="ECO:0007669"/>
    <property type="project" value="InterPro"/>
</dbReference>
<dbReference type="PROSITE" id="PS00917">
    <property type="entry name" value="ASN_GLN_ASE_2"/>
    <property type="match status" value="1"/>
</dbReference>
<dbReference type="HAMAP" id="MF_00586">
    <property type="entry name" value="GatD"/>
    <property type="match status" value="1"/>
</dbReference>
<dbReference type="NCBIfam" id="TIGR02153">
    <property type="entry name" value="gatD_arch"/>
    <property type="match status" value="1"/>
</dbReference>
<dbReference type="Proteomes" id="UP000074294">
    <property type="component" value="Unassembled WGS sequence"/>
</dbReference>
<dbReference type="Gene3D" id="2.30.30.520">
    <property type="match status" value="1"/>
</dbReference>
<dbReference type="Pfam" id="PF18195">
    <property type="entry name" value="GatD_N"/>
    <property type="match status" value="1"/>
</dbReference>
<dbReference type="GO" id="GO:0006520">
    <property type="term" value="P:amino acid metabolic process"/>
    <property type="evidence" value="ECO:0007669"/>
    <property type="project" value="InterPro"/>
</dbReference>
<dbReference type="PROSITE" id="PS00144">
    <property type="entry name" value="ASN_GLN_ASE_1"/>
    <property type="match status" value="1"/>
</dbReference>
<sequence length="446" mass="48750">MPGYRGRIERILKRASVKVGDKVKVESRGRTYVGVLMPRTDLGDPNHLVLKLSSGYNVGVRVEAATKVTLLESGELPRLTLPRPEIVQDPNKPLVTIVGTGGTIASRVDYRTGAVYPSFTAEDICSAVPEIAEIANIRVVEACNVFSEHMTPDLWVKIARVVAREINAGAAGVVVAHGTDTMGYTSAALSFMLRGLFRPVVLVGSQRSSDRPSSDAALNLISAVAVAARSDIAEVTVVMHGTTDDDFCLIHRGTKVRKCHTSRRDAFQSINEVPLGMVRNAQIKMFRDDYQRASQGGRVRVQGKMERRVSLVKVTPGLPSNVIRDIISSGGKGIVLEGTGLGHAPESLFDGLALAQRRRIPVVMTSQCLWGRVDMNVYSTGRDLLRLGVIPAEDMLPEVAWVKLMWVLGRTRDPERVAKLMLQNVAGEITPRTRPDVFLRPIFEAK</sequence>
<dbReference type="EC" id="6.3.5.-" evidence="5 8"/>
<dbReference type="InterPro" id="IPR006034">
    <property type="entry name" value="Asparaginase/glutaminase-like"/>
</dbReference>
<comment type="caution">
    <text evidence="12">The sequence shown here is derived from an EMBL/GenBank/DDBJ whole genome shotgun (WGS) entry which is preliminary data.</text>
</comment>
<protein>
    <recommendedName>
        <fullName evidence="5 8">Glutamyl-tRNA(Gln) amidotransferase subunit D</fullName>
        <shortName evidence="5">Glu-ADT subunit D</shortName>
        <ecNumber evidence="5 8">6.3.5.-</ecNumber>
    </recommendedName>
</protein>
<evidence type="ECO:0000259" key="9">
    <source>
        <dbReference type="Pfam" id="PF00710"/>
    </source>
</evidence>
<dbReference type="PIRSF" id="PIRSF001220">
    <property type="entry name" value="L-ASNase_gatD"/>
    <property type="match status" value="1"/>
</dbReference>
<dbReference type="NCBIfam" id="TIGR00519">
    <property type="entry name" value="asnASE_I"/>
    <property type="match status" value="1"/>
</dbReference>
<evidence type="ECO:0000256" key="7">
    <source>
        <dbReference type="PROSITE-ProRule" id="PRU10100"/>
    </source>
</evidence>
<dbReference type="InterPro" id="IPR027475">
    <property type="entry name" value="Asparaginase/glutaminase_AS2"/>
</dbReference>
<dbReference type="Pfam" id="PF17763">
    <property type="entry name" value="Asparaginase_C"/>
    <property type="match status" value="1"/>
</dbReference>
<comment type="subunit">
    <text evidence="5 8">Heterodimer of GatD and GatE.</text>
</comment>
<dbReference type="GO" id="GO:0050567">
    <property type="term" value="F:glutaminyl-tRNA synthase (glutamine-hydrolyzing) activity"/>
    <property type="evidence" value="ECO:0007669"/>
    <property type="project" value="UniProtKB-UniRule"/>
</dbReference>
<evidence type="ECO:0000259" key="10">
    <source>
        <dbReference type="Pfam" id="PF17763"/>
    </source>
</evidence>
<name>A0A147JXU1_HADYE</name>
<dbReference type="GO" id="GO:0006412">
    <property type="term" value="P:translation"/>
    <property type="evidence" value="ECO:0007669"/>
    <property type="project" value="UniProtKB-UniRule"/>
</dbReference>
<keyword evidence="12" id="KW-0808">Transferase</keyword>
<dbReference type="InterPro" id="IPR027473">
    <property type="entry name" value="L-asparaginase_C"/>
</dbReference>
<evidence type="ECO:0000256" key="6">
    <source>
        <dbReference type="PROSITE-ProRule" id="PRU10099"/>
    </source>
</evidence>
<dbReference type="InterPro" id="IPR006033">
    <property type="entry name" value="AsnA_fam"/>
</dbReference>
<evidence type="ECO:0000259" key="11">
    <source>
        <dbReference type="Pfam" id="PF18195"/>
    </source>
</evidence>
<dbReference type="InterPro" id="IPR040918">
    <property type="entry name" value="GatD_N"/>
</dbReference>
<dbReference type="Gene3D" id="3.40.50.1170">
    <property type="entry name" value="L-asparaginase, N-terminal domain"/>
    <property type="match status" value="1"/>
</dbReference>
<proteinExistence type="inferred from homology"/>
<reference evidence="12 13" key="1">
    <citation type="journal article" date="2016" name="Nat. Microbiol.">
        <title>Genomic inference of the metabolism of cosmopolitan subsurface Archaea, Hadesarchaea.</title>
        <authorList>
            <person name="Baker B.J."/>
            <person name="Saw J.H."/>
            <person name="Lind A.E."/>
            <person name="Lazar C.S."/>
            <person name="Hinrichs K.-U."/>
            <person name="Teske A.P."/>
            <person name="Ettema T.J."/>
        </authorList>
    </citation>
    <scope>NUCLEOTIDE SEQUENCE [LARGE SCALE GENOMIC DNA]</scope>
</reference>
<comment type="similarity">
    <text evidence="5 8">Belongs to the asparaginase 1 family. GatD subfamily.</text>
</comment>
<dbReference type="InterPro" id="IPR037152">
    <property type="entry name" value="L-asparaginase_N_sf"/>
</dbReference>
<evidence type="ECO:0000256" key="3">
    <source>
        <dbReference type="ARBA" id="ARBA00022840"/>
    </source>
</evidence>
<comment type="catalytic activity">
    <reaction evidence="5 8">
        <text>L-glutamyl-tRNA(Gln) + L-glutamine + ATP + H2O = L-glutaminyl-tRNA(Gln) + L-glutamate + ADP + phosphate + H(+)</text>
        <dbReference type="Rhea" id="RHEA:17521"/>
        <dbReference type="Rhea" id="RHEA-COMP:9681"/>
        <dbReference type="Rhea" id="RHEA-COMP:9684"/>
        <dbReference type="ChEBI" id="CHEBI:15377"/>
        <dbReference type="ChEBI" id="CHEBI:15378"/>
        <dbReference type="ChEBI" id="CHEBI:29985"/>
        <dbReference type="ChEBI" id="CHEBI:30616"/>
        <dbReference type="ChEBI" id="CHEBI:43474"/>
        <dbReference type="ChEBI" id="CHEBI:58359"/>
        <dbReference type="ChEBI" id="CHEBI:78520"/>
        <dbReference type="ChEBI" id="CHEBI:78521"/>
        <dbReference type="ChEBI" id="CHEBI:456216"/>
    </reaction>
</comment>
<feature type="domain" description="GatD N-terminal" evidence="11">
    <location>
        <begin position="18"/>
        <end position="71"/>
    </location>
</feature>
<dbReference type="InterPro" id="IPR020827">
    <property type="entry name" value="Asparaginase/glutaminase_AS1"/>
</dbReference>
<dbReference type="PANTHER" id="PTHR11707:SF28">
    <property type="entry name" value="60 KDA LYSOPHOSPHOLIPASE"/>
    <property type="match status" value="1"/>
</dbReference>
<dbReference type="AlphaFoldDB" id="A0A147JXU1"/>
<evidence type="ECO:0000256" key="1">
    <source>
        <dbReference type="ARBA" id="ARBA00022598"/>
    </source>
</evidence>
<dbReference type="InterPro" id="IPR011878">
    <property type="entry name" value="GatD"/>
</dbReference>
<dbReference type="PRINTS" id="PR00139">
    <property type="entry name" value="ASNGLNASE"/>
</dbReference>
<keyword evidence="2 5" id="KW-0547">Nucleotide-binding</keyword>
<dbReference type="InterPro" id="IPR040919">
    <property type="entry name" value="Asparaginase_C"/>
</dbReference>
<dbReference type="PIRSF" id="PIRSF500175">
    <property type="entry name" value="Glu_ADT_D"/>
    <property type="match status" value="1"/>
</dbReference>
<dbReference type="GO" id="GO:0005524">
    <property type="term" value="F:ATP binding"/>
    <property type="evidence" value="ECO:0007669"/>
    <property type="project" value="UniProtKB-KW"/>
</dbReference>
<keyword evidence="1 5" id="KW-0436">Ligase</keyword>
<evidence type="ECO:0000256" key="4">
    <source>
        <dbReference type="ARBA" id="ARBA00022917"/>
    </source>
</evidence>
<feature type="active site" evidence="5 7">
    <location>
        <position position="179"/>
    </location>
</feature>
<feature type="active site" evidence="5 6">
    <location>
        <position position="103"/>
    </location>
</feature>
<dbReference type="EMBL" id="LQMQ01000024">
    <property type="protein sequence ID" value="KUO41327.1"/>
    <property type="molecule type" value="Genomic_DNA"/>
</dbReference>
<dbReference type="SMART" id="SM00870">
    <property type="entry name" value="Asparaginase"/>
    <property type="match status" value="1"/>
</dbReference>
<dbReference type="PROSITE" id="PS51732">
    <property type="entry name" value="ASN_GLN_ASE_3"/>
    <property type="match status" value="1"/>
</dbReference>
<evidence type="ECO:0000256" key="2">
    <source>
        <dbReference type="ARBA" id="ARBA00022741"/>
    </source>
</evidence>
<feature type="active site" evidence="5">
    <location>
        <position position="180"/>
    </location>
</feature>
<feature type="domain" description="L-asparaginase N-terminal" evidence="9">
    <location>
        <begin position="95"/>
        <end position="288"/>
    </location>
</feature>
<dbReference type="PANTHER" id="PTHR11707">
    <property type="entry name" value="L-ASPARAGINASE"/>
    <property type="match status" value="1"/>
</dbReference>
<dbReference type="FunFam" id="3.40.50.1170:FF:000001">
    <property type="entry name" value="L-asparaginase 2"/>
    <property type="match status" value="1"/>
</dbReference>
<keyword evidence="3 5" id="KW-0067">ATP-binding</keyword>
<organism evidence="12 13">
    <name type="scientific">Hadarchaeum yellowstonense</name>
    <dbReference type="NCBI Taxonomy" id="1776334"/>
    <lineage>
        <taxon>Archaea</taxon>
        <taxon>Methanobacteriati</taxon>
        <taxon>Candidatus Hadarchaeota</taxon>
        <taxon>Candidatus Hadarchaeia</taxon>
        <taxon>Candidatus Hadarchaeales</taxon>
        <taxon>Candidatus Hadarchaeaceae</taxon>
        <taxon>Candidatus Hadarchaeum</taxon>
    </lineage>
</organism>
<evidence type="ECO:0000313" key="13">
    <source>
        <dbReference type="Proteomes" id="UP000074294"/>
    </source>
</evidence>
<dbReference type="NCBIfam" id="NF003217">
    <property type="entry name" value="PRK04183.1"/>
    <property type="match status" value="1"/>
</dbReference>
<dbReference type="GO" id="GO:0016740">
    <property type="term" value="F:transferase activity"/>
    <property type="evidence" value="ECO:0007669"/>
    <property type="project" value="UniProtKB-KW"/>
</dbReference>
<dbReference type="Gene3D" id="3.40.50.40">
    <property type="match status" value="1"/>
</dbReference>
<evidence type="ECO:0000313" key="12">
    <source>
        <dbReference type="EMBL" id="KUO41327.1"/>
    </source>
</evidence>
<dbReference type="SUPFAM" id="SSF53774">
    <property type="entry name" value="Glutaminase/Asparaginase"/>
    <property type="match status" value="1"/>
</dbReference>
<evidence type="ECO:0000256" key="8">
    <source>
        <dbReference type="RuleBase" id="RU004457"/>
    </source>
</evidence>
<accession>A0A147JXU1</accession>
<evidence type="ECO:0000256" key="5">
    <source>
        <dbReference type="HAMAP-Rule" id="MF_00586"/>
    </source>
</evidence>
<dbReference type="InterPro" id="IPR027474">
    <property type="entry name" value="L-asparaginase_N"/>
</dbReference>
<comment type="function">
    <text evidence="5 8">Allows the formation of correctly charged Gln-tRNA(Gln) through the transamidation of misacylated Glu-tRNA(Gln) in organisms which lack glutaminyl-tRNA synthetase. The reaction takes place in the presence of glutamine and ATP through an activated gamma-phospho-Glu-tRNA(Gln). The GatDE system is specific for glutamate and does not act on aspartate.</text>
</comment>
<dbReference type="InterPro" id="IPR036152">
    <property type="entry name" value="Asp/glu_Ase-like_sf"/>
</dbReference>
<feature type="active site" evidence="5">
    <location>
        <position position="258"/>
    </location>
</feature>
<dbReference type="InterPro" id="IPR037222">
    <property type="entry name" value="GatD_N_sf"/>
</dbReference>
<dbReference type="SUPFAM" id="SSF141300">
    <property type="entry name" value="GatD N-terminal domain-like"/>
    <property type="match status" value="1"/>
</dbReference>
<dbReference type="GO" id="GO:0004067">
    <property type="term" value="F:asparaginase activity"/>
    <property type="evidence" value="ECO:0007669"/>
    <property type="project" value="UniProtKB-UniRule"/>
</dbReference>
<gene>
    <name evidence="5" type="primary">gatD</name>
    <name evidence="12" type="ORF">APZ16_06030</name>
</gene>
<keyword evidence="4 5" id="KW-0648">Protein biosynthesis</keyword>
<dbReference type="Pfam" id="PF00710">
    <property type="entry name" value="Asparaginase"/>
    <property type="match status" value="1"/>
</dbReference>
<feature type="domain" description="Asparaginase/glutaminase C-terminal" evidence="10">
    <location>
        <begin position="308"/>
        <end position="421"/>
    </location>
</feature>